<dbReference type="EMBL" id="JACHMG010000001">
    <property type="protein sequence ID" value="MBB4689696.1"/>
    <property type="molecule type" value="Genomic_DNA"/>
</dbReference>
<sequence length="109" mass="11296">MSQPASGPNWLEGLGFVITDQAGGGGASGGGAAPSGQGFAMSTDEAHSMLVVAKRTRDKYNSMRRKALLTLRMNPPTDDPGSSGYNNLMGAMLETCGSAEEGRTFPVIE</sequence>
<dbReference type="RefSeq" id="WP_184784176.1">
    <property type="nucleotide sequence ID" value="NZ_JACHMG010000001.1"/>
</dbReference>
<dbReference type="Proteomes" id="UP000581769">
    <property type="component" value="Unassembled WGS sequence"/>
</dbReference>
<name>A0A840J3N8_9PSEU</name>
<keyword evidence="2" id="KW-1185">Reference proteome</keyword>
<accession>A0A840J3N8</accession>
<reference evidence="1 2" key="1">
    <citation type="submission" date="2020-08" db="EMBL/GenBank/DDBJ databases">
        <title>Sequencing the genomes of 1000 actinobacteria strains.</title>
        <authorList>
            <person name="Klenk H.-P."/>
        </authorList>
    </citation>
    <scope>NUCLEOTIDE SEQUENCE [LARGE SCALE GENOMIC DNA]</scope>
    <source>
        <strain evidence="1 2">DSM 45859</strain>
    </source>
</reference>
<protein>
    <submittedName>
        <fullName evidence="1">Uncharacterized protein</fullName>
    </submittedName>
</protein>
<evidence type="ECO:0000313" key="2">
    <source>
        <dbReference type="Proteomes" id="UP000581769"/>
    </source>
</evidence>
<evidence type="ECO:0000313" key="1">
    <source>
        <dbReference type="EMBL" id="MBB4689696.1"/>
    </source>
</evidence>
<proteinExistence type="predicted"/>
<gene>
    <name evidence="1" type="ORF">BJY18_007181</name>
</gene>
<comment type="caution">
    <text evidence="1">The sequence shown here is derived from an EMBL/GenBank/DDBJ whole genome shotgun (WGS) entry which is preliminary data.</text>
</comment>
<organism evidence="1 2">
    <name type="scientific">Amycolatopsis jiangsuensis</name>
    <dbReference type="NCBI Taxonomy" id="1181879"/>
    <lineage>
        <taxon>Bacteria</taxon>
        <taxon>Bacillati</taxon>
        <taxon>Actinomycetota</taxon>
        <taxon>Actinomycetes</taxon>
        <taxon>Pseudonocardiales</taxon>
        <taxon>Pseudonocardiaceae</taxon>
        <taxon>Amycolatopsis</taxon>
    </lineage>
</organism>
<dbReference type="AlphaFoldDB" id="A0A840J3N8"/>